<gene>
    <name evidence="3" type="ORF">B0T22DRAFT_138421</name>
</gene>
<dbReference type="SUPFAM" id="SSF63829">
    <property type="entry name" value="Calcium-dependent phosphotriesterase"/>
    <property type="match status" value="1"/>
</dbReference>
<dbReference type="InterPro" id="IPR052988">
    <property type="entry name" value="Oryzine_lactonohydrolase"/>
</dbReference>
<dbReference type="Pfam" id="PF08450">
    <property type="entry name" value="SGL"/>
    <property type="match status" value="1"/>
</dbReference>
<feature type="domain" description="SMP-30/Gluconolactonase/LRE-like region" evidence="2">
    <location>
        <begin position="188"/>
        <end position="367"/>
    </location>
</feature>
<reference evidence="3" key="2">
    <citation type="submission" date="2023-06" db="EMBL/GenBank/DDBJ databases">
        <authorList>
            <consortium name="Lawrence Berkeley National Laboratory"/>
            <person name="Haridas S."/>
            <person name="Hensen N."/>
            <person name="Bonometti L."/>
            <person name="Westerberg I."/>
            <person name="Brannstrom I.O."/>
            <person name="Guillou S."/>
            <person name="Cros-Aarteil S."/>
            <person name="Calhoun S."/>
            <person name="Kuo A."/>
            <person name="Mondo S."/>
            <person name="Pangilinan J."/>
            <person name="Riley R."/>
            <person name="Labutti K."/>
            <person name="Andreopoulos B."/>
            <person name="Lipzen A."/>
            <person name="Chen C."/>
            <person name="Yanf M."/>
            <person name="Daum C."/>
            <person name="Ng V."/>
            <person name="Clum A."/>
            <person name="Steindorff A."/>
            <person name="Ohm R."/>
            <person name="Martin F."/>
            <person name="Silar P."/>
            <person name="Natvig D."/>
            <person name="Lalanne C."/>
            <person name="Gautier V."/>
            <person name="Ament-Velasquez S.L."/>
            <person name="Kruys A."/>
            <person name="Hutchinson M.I."/>
            <person name="Powell A.J."/>
            <person name="Barry K."/>
            <person name="Miller A.N."/>
            <person name="Grigoriev I.V."/>
            <person name="Debuchy R."/>
            <person name="Gladieux P."/>
            <person name="Thoren M.H."/>
            <person name="Johannesson H."/>
        </authorList>
    </citation>
    <scope>NUCLEOTIDE SEQUENCE</scope>
    <source>
        <strain evidence="3">CBS 314.62</strain>
    </source>
</reference>
<accession>A0AAE0X7Y9</accession>
<dbReference type="InterPro" id="IPR011042">
    <property type="entry name" value="6-blade_b-propeller_TolB-like"/>
</dbReference>
<keyword evidence="4" id="KW-1185">Reference proteome</keyword>
<reference evidence="3" key="1">
    <citation type="journal article" date="2023" name="Mol. Phylogenet. Evol.">
        <title>Genome-scale phylogeny and comparative genomics of the fungal order Sordariales.</title>
        <authorList>
            <person name="Hensen N."/>
            <person name="Bonometti L."/>
            <person name="Westerberg I."/>
            <person name="Brannstrom I.O."/>
            <person name="Guillou S."/>
            <person name="Cros-Aarteil S."/>
            <person name="Calhoun S."/>
            <person name="Haridas S."/>
            <person name="Kuo A."/>
            <person name="Mondo S."/>
            <person name="Pangilinan J."/>
            <person name="Riley R."/>
            <person name="LaButti K."/>
            <person name="Andreopoulos B."/>
            <person name="Lipzen A."/>
            <person name="Chen C."/>
            <person name="Yan M."/>
            <person name="Daum C."/>
            <person name="Ng V."/>
            <person name="Clum A."/>
            <person name="Steindorff A."/>
            <person name="Ohm R.A."/>
            <person name="Martin F."/>
            <person name="Silar P."/>
            <person name="Natvig D.O."/>
            <person name="Lalanne C."/>
            <person name="Gautier V."/>
            <person name="Ament-Velasquez S.L."/>
            <person name="Kruys A."/>
            <person name="Hutchinson M.I."/>
            <person name="Powell A.J."/>
            <person name="Barry K."/>
            <person name="Miller A.N."/>
            <person name="Grigoriev I.V."/>
            <person name="Debuchy R."/>
            <person name="Gladieux P."/>
            <person name="Hiltunen Thoren M."/>
            <person name="Johannesson H."/>
        </authorList>
    </citation>
    <scope>NUCLEOTIDE SEQUENCE</scope>
    <source>
        <strain evidence="3">CBS 314.62</strain>
    </source>
</reference>
<dbReference type="InterPro" id="IPR013658">
    <property type="entry name" value="SGL"/>
</dbReference>
<evidence type="ECO:0000313" key="3">
    <source>
        <dbReference type="EMBL" id="KAK3687756.1"/>
    </source>
</evidence>
<evidence type="ECO:0000313" key="4">
    <source>
        <dbReference type="Proteomes" id="UP001270362"/>
    </source>
</evidence>
<evidence type="ECO:0000259" key="2">
    <source>
        <dbReference type="Pfam" id="PF08450"/>
    </source>
</evidence>
<dbReference type="EMBL" id="JAULSO010000002">
    <property type="protein sequence ID" value="KAK3687756.1"/>
    <property type="molecule type" value="Genomic_DNA"/>
</dbReference>
<dbReference type="Gene3D" id="2.120.10.30">
    <property type="entry name" value="TolB, C-terminal domain"/>
    <property type="match status" value="1"/>
</dbReference>
<protein>
    <submittedName>
        <fullName evidence="3">D-lactonohydrolase-like protein-like protein</fullName>
    </submittedName>
</protein>
<name>A0AAE0X7Y9_9PEZI</name>
<dbReference type="Proteomes" id="UP001270362">
    <property type="component" value="Unassembled WGS sequence"/>
</dbReference>
<sequence>MASVTNHDIFETLCEIEVVDLRAVALRNITSRTNPGRPEPTGPRATHHRPLKTPGQDDISIVQYHPDLGAITGPQPTFSLLLSTWESSGNCFFHEACVYLPAHDELYITSNLLQSASSAQHPVVIISRLQLSRNPAPGGAVESVSWQKLRPPPNMPMPAGGAMYRYGILFCSQGTTAPGTGGLFYMPRGQRPEPVVTNFFGRDFNSVHSVAVARDGSLWFTDPCHGFEKEFRQRPQLPSQIYRYDPATGDLRVMADGLDRPHGIALSPDESTVYVTDTDAVCADGTQDPGRAATIYAFDVMKRFSSPFLANKRVFAYALTGIPKGLVCDNRGNVYAGCADGVEIWNAGGTILGVIEVPGGVTSMSFGRGGELFLCAEQRLWRVRIGVEDWAFSGPLSPSARDFH</sequence>
<organism evidence="3 4">
    <name type="scientific">Podospora appendiculata</name>
    <dbReference type="NCBI Taxonomy" id="314037"/>
    <lineage>
        <taxon>Eukaryota</taxon>
        <taxon>Fungi</taxon>
        <taxon>Dikarya</taxon>
        <taxon>Ascomycota</taxon>
        <taxon>Pezizomycotina</taxon>
        <taxon>Sordariomycetes</taxon>
        <taxon>Sordariomycetidae</taxon>
        <taxon>Sordariales</taxon>
        <taxon>Podosporaceae</taxon>
        <taxon>Podospora</taxon>
    </lineage>
</organism>
<dbReference type="AlphaFoldDB" id="A0AAE0X7Y9"/>
<dbReference type="PANTHER" id="PTHR47064:SF2">
    <property type="entry name" value="SMP-30_GLUCONOLACTONASE_LRE-LIKE REGION DOMAIN-CONTAINING PROTEIN-RELATED"/>
    <property type="match status" value="1"/>
</dbReference>
<proteinExistence type="predicted"/>
<comment type="caution">
    <text evidence="3">The sequence shown here is derived from an EMBL/GenBank/DDBJ whole genome shotgun (WGS) entry which is preliminary data.</text>
</comment>
<dbReference type="PANTHER" id="PTHR47064">
    <property type="entry name" value="PUTATIVE (AFU_ORTHOLOGUE AFUA_1G08990)-RELATED"/>
    <property type="match status" value="1"/>
</dbReference>
<evidence type="ECO:0000256" key="1">
    <source>
        <dbReference type="SAM" id="MobiDB-lite"/>
    </source>
</evidence>
<feature type="region of interest" description="Disordered" evidence="1">
    <location>
        <begin position="30"/>
        <end position="56"/>
    </location>
</feature>